<dbReference type="PANTHER" id="PTHR36852">
    <property type="entry name" value="PROTEIN GVPL 2"/>
    <property type="match status" value="1"/>
</dbReference>
<gene>
    <name evidence="5" type="ORF">ACFP1K_38425</name>
</gene>
<dbReference type="PANTHER" id="PTHR36852:SF1">
    <property type="entry name" value="PROTEIN GVPL 2"/>
    <property type="match status" value="1"/>
</dbReference>
<dbReference type="InterPro" id="IPR009430">
    <property type="entry name" value="GvpL/GvpF"/>
</dbReference>
<organism evidence="5 6">
    <name type="scientific">Sphaerisporangium aureirubrum</name>
    <dbReference type="NCBI Taxonomy" id="1544736"/>
    <lineage>
        <taxon>Bacteria</taxon>
        <taxon>Bacillati</taxon>
        <taxon>Actinomycetota</taxon>
        <taxon>Actinomycetes</taxon>
        <taxon>Streptosporangiales</taxon>
        <taxon>Streptosporangiaceae</taxon>
        <taxon>Sphaerisporangium</taxon>
    </lineage>
</organism>
<dbReference type="Proteomes" id="UP001596137">
    <property type="component" value="Unassembled WGS sequence"/>
</dbReference>
<dbReference type="EMBL" id="JBHSRF010000114">
    <property type="protein sequence ID" value="MFC6087093.1"/>
    <property type="molecule type" value="Genomic_DNA"/>
</dbReference>
<name>A0ABW1NW06_9ACTN</name>
<accession>A0ABW1NW06</accession>
<reference evidence="6" key="1">
    <citation type="journal article" date="2019" name="Int. J. Syst. Evol. Microbiol.">
        <title>The Global Catalogue of Microorganisms (GCM) 10K type strain sequencing project: providing services to taxonomists for standard genome sequencing and annotation.</title>
        <authorList>
            <consortium name="The Broad Institute Genomics Platform"/>
            <consortium name="The Broad Institute Genome Sequencing Center for Infectious Disease"/>
            <person name="Wu L."/>
            <person name="Ma J."/>
        </authorList>
    </citation>
    <scope>NUCLEOTIDE SEQUENCE [LARGE SCALE GENOMIC DNA]</scope>
    <source>
        <strain evidence="6">JCM 30346</strain>
    </source>
</reference>
<comment type="subcellular location">
    <subcellularLocation>
        <location evidence="2">Gas vesicle</location>
    </subcellularLocation>
</comment>
<evidence type="ECO:0000313" key="5">
    <source>
        <dbReference type="EMBL" id="MFC6087093.1"/>
    </source>
</evidence>
<evidence type="ECO:0000256" key="1">
    <source>
        <dbReference type="ARBA" id="ARBA00022987"/>
    </source>
</evidence>
<proteinExistence type="inferred from homology"/>
<comment type="similarity">
    <text evidence="3">Belongs to the gas vesicle GvpF/GvpL family.</text>
</comment>
<dbReference type="Pfam" id="PF06386">
    <property type="entry name" value="GvpL_GvpF"/>
    <property type="match status" value="1"/>
</dbReference>
<protein>
    <submittedName>
        <fullName evidence="5">GvpL/GvpF family gas vesicle protein</fullName>
    </submittedName>
</protein>
<evidence type="ECO:0000256" key="4">
    <source>
        <dbReference type="SAM" id="MobiDB-lite"/>
    </source>
</evidence>
<comment type="caution">
    <text evidence="5">The sequence shown here is derived from an EMBL/GenBank/DDBJ whole genome shotgun (WGS) entry which is preliminary data.</text>
</comment>
<evidence type="ECO:0000256" key="2">
    <source>
        <dbReference type="ARBA" id="ARBA00035108"/>
    </source>
</evidence>
<feature type="region of interest" description="Disordered" evidence="4">
    <location>
        <begin position="1"/>
        <end position="70"/>
    </location>
</feature>
<dbReference type="RefSeq" id="WP_380763014.1">
    <property type="nucleotide sequence ID" value="NZ_JBHSRF010000114.1"/>
</dbReference>
<keyword evidence="1" id="KW-0304">Gas vesicle</keyword>
<sequence>MPRPDTRSGATQARDTTSRKKASHDTAPRGTAEDDTAPNDTAPRETAAGDAAREKTAPEASGGARESGGTAQATATYLYGIVPGDVELTPERRGVGDPPGMTGLVRHGEIAALISDLSLGRALGRPQDLVAHQGLLDDVAGEVPVLPMRFGAVLESPEAIVEELLKPHHDEFLAALAELEGRAQFVVKGRYVEGTVLREVLREVPEAAELRESIRGVPEEASWDARIRLGEIVNQAIDAKRDADTRMLAEALAPHAVAVVVREPTHEEDAAHLAVLVDTDRQEEFDAALEAFADRWADRVTLRLIGPQAPYDFVTGRPDEAGG</sequence>
<evidence type="ECO:0000313" key="6">
    <source>
        <dbReference type="Proteomes" id="UP001596137"/>
    </source>
</evidence>
<evidence type="ECO:0000256" key="3">
    <source>
        <dbReference type="ARBA" id="ARBA00035643"/>
    </source>
</evidence>
<keyword evidence="6" id="KW-1185">Reference proteome</keyword>